<evidence type="ECO:0000256" key="1">
    <source>
        <dbReference type="ARBA" id="ARBA00022723"/>
    </source>
</evidence>
<evidence type="ECO:0000256" key="4">
    <source>
        <dbReference type="PROSITE-ProRule" id="PRU00175"/>
    </source>
</evidence>
<reference evidence="7" key="3">
    <citation type="submission" date="2023-05" db="EMBL/GenBank/DDBJ databases">
        <authorList>
            <person name="Smith C.H."/>
        </authorList>
    </citation>
    <scope>NUCLEOTIDE SEQUENCE</scope>
    <source>
        <strain evidence="7">CHS0354</strain>
        <tissue evidence="7">Mantle</tissue>
    </source>
</reference>
<feature type="coiled-coil region" evidence="5">
    <location>
        <begin position="242"/>
        <end position="287"/>
    </location>
</feature>
<keyword evidence="3" id="KW-0862">Zinc</keyword>
<name>A0AAE0T079_9BIVA</name>
<reference evidence="7" key="2">
    <citation type="journal article" date="2021" name="Genome Biol. Evol.">
        <title>Developing a high-quality reference genome for a parasitic bivalve with doubly uniparental inheritance (Bivalvia: Unionida).</title>
        <authorList>
            <person name="Smith C.H."/>
        </authorList>
    </citation>
    <scope>NUCLEOTIDE SEQUENCE</scope>
    <source>
        <strain evidence="7">CHS0354</strain>
        <tissue evidence="7">Mantle</tissue>
    </source>
</reference>
<dbReference type="Gene3D" id="3.30.160.60">
    <property type="entry name" value="Classic Zinc Finger"/>
    <property type="match status" value="1"/>
</dbReference>
<dbReference type="InterPro" id="IPR013083">
    <property type="entry name" value="Znf_RING/FYVE/PHD"/>
</dbReference>
<keyword evidence="2 4" id="KW-0863">Zinc-finger</keyword>
<evidence type="ECO:0000256" key="5">
    <source>
        <dbReference type="SAM" id="Coils"/>
    </source>
</evidence>
<dbReference type="Pfam" id="PF13445">
    <property type="entry name" value="zf-RING_UBOX"/>
    <property type="match status" value="1"/>
</dbReference>
<dbReference type="AlphaFoldDB" id="A0AAE0T079"/>
<proteinExistence type="predicted"/>
<dbReference type="EMBL" id="JAEAOA010000734">
    <property type="protein sequence ID" value="KAK3601299.1"/>
    <property type="molecule type" value="Genomic_DNA"/>
</dbReference>
<comment type="caution">
    <text evidence="7">The sequence shown here is derived from an EMBL/GenBank/DDBJ whole genome shotgun (WGS) entry which is preliminary data.</text>
</comment>
<evidence type="ECO:0000256" key="3">
    <source>
        <dbReference type="ARBA" id="ARBA00022833"/>
    </source>
</evidence>
<dbReference type="PANTHER" id="PTHR25462">
    <property type="entry name" value="BONUS, ISOFORM C-RELATED"/>
    <property type="match status" value="1"/>
</dbReference>
<dbReference type="InterPro" id="IPR001841">
    <property type="entry name" value="Znf_RING"/>
</dbReference>
<dbReference type="InterPro" id="IPR047153">
    <property type="entry name" value="TRIM45/56/19-like"/>
</dbReference>
<evidence type="ECO:0000313" key="8">
    <source>
        <dbReference type="Proteomes" id="UP001195483"/>
    </source>
</evidence>
<keyword evidence="1" id="KW-0479">Metal-binding</keyword>
<feature type="domain" description="RING-type" evidence="6">
    <location>
        <begin position="17"/>
        <end position="64"/>
    </location>
</feature>
<accession>A0AAE0T079</accession>
<sequence>MAASYLDNYMYIMKQRCPICLGRFDVQKQLPCLHSFCQGCLEEYIVSKAAKMREMKEFECPICRYVVPIPRKSKSSKKWASLFSRSSVLESIQGNMREVHRYCDCCISDSVSVTARGFCVVCEEAMCETCLHVHKRQKATKKHSIVTNEALLKNSNNFIRLDNGFRCQDHVGEELMFYCKEHKIACCSSCCIIHHRNCNQVLDMRKEAKHLLQDLKPPTVIEEMIKIENHLLNFEKINDSNIINLESQVQEMTNKIKEIRNKVNDILDNLERRVKSEGNQLAREEAIRKQKENQSCQALLKEVGNSHVTLETVMQHVCFEGNNFEQFE</sequence>
<dbReference type="PANTHER" id="PTHR25462:SF296">
    <property type="entry name" value="MEIOTIC P26, ISOFORM F"/>
    <property type="match status" value="1"/>
</dbReference>
<reference evidence="7" key="1">
    <citation type="journal article" date="2021" name="Genome Biol. Evol.">
        <title>A High-Quality Reference Genome for a Parasitic Bivalve with Doubly Uniparental Inheritance (Bivalvia: Unionida).</title>
        <authorList>
            <person name="Smith C.H."/>
        </authorList>
    </citation>
    <scope>NUCLEOTIDE SEQUENCE</scope>
    <source>
        <strain evidence="7">CHS0354</strain>
    </source>
</reference>
<dbReference type="GO" id="GO:0008270">
    <property type="term" value="F:zinc ion binding"/>
    <property type="evidence" value="ECO:0007669"/>
    <property type="project" value="UniProtKB-KW"/>
</dbReference>
<dbReference type="SMART" id="SM00184">
    <property type="entry name" value="RING"/>
    <property type="match status" value="1"/>
</dbReference>
<evidence type="ECO:0000313" key="7">
    <source>
        <dbReference type="EMBL" id="KAK3601299.1"/>
    </source>
</evidence>
<gene>
    <name evidence="7" type="ORF">CHS0354_011896</name>
</gene>
<keyword evidence="5" id="KW-0175">Coiled coil</keyword>
<dbReference type="Proteomes" id="UP001195483">
    <property type="component" value="Unassembled WGS sequence"/>
</dbReference>
<keyword evidence="8" id="KW-1185">Reference proteome</keyword>
<dbReference type="InterPro" id="IPR017907">
    <property type="entry name" value="Znf_RING_CS"/>
</dbReference>
<dbReference type="PROSITE" id="PS50089">
    <property type="entry name" value="ZF_RING_2"/>
    <property type="match status" value="1"/>
</dbReference>
<dbReference type="SUPFAM" id="SSF57845">
    <property type="entry name" value="B-box zinc-binding domain"/>
    <property type="match status" value="1"/>
</dbReference>
<protein>
    <recommendedName>
        <fullName evidence="6">RING-type domain-containing protein</fullName>
    </recommendedName>
</protein>
<dbReference type="Gene3D" id="3.30.40.10">
    <property type="entry name" value="Zinc/RING finger domain, C3HC4 (zinc finger)"/>
    <property type="match status" value="1"/>
</dbReference>
<dbReference type="InterPro" id="IPR027370">
    <property type="entry name" value="Znf-RING_euk"/>
</dbReference>
<evidence type="ECO:0000259" key="6">
    <source>
        <dbReference type="PROSITE" id="PS50089"/>
    </source>
</evidence>
<dbReference type="PROSITE" id="PS00518">
    <property type="entry name" value="ZF_RING_1"/>
    <property type="match status" value="1"/>
</dbReference>
<organism evidence="7 8">
    <name type="scientific">Potamilus streckersoni</name>
    <dbReference type="NCBI Taxonomy" id="2493646"/>
    <lineage>
        <taxon>Eukaryota</taxon>
        <taxon>Metazoa</taxon>
        <taxon>Spiralia</taxon>
        <taxon>Lophotrochozoa</taxon>
        <taxon>Mollusca</taxon>
        <taxon>Bivalvia</taxon>
        <taxon>Autobranchia</taxon>
        <taxon>Heteroconchia</taxon>
        <taxon>Palaeoheterodonta</taxon>
        <taxon>Unionida</taxon>
        <taxon>Unionoidea</taxon>
        <taxon>Unionidae</taxon>
        <taxon>Ambleminae</taxon>
        <taxon>Lampsilini</taxon>
        <taxon>Potamilus</taxon>
    </lineage>
</organism>
<evidence type="ECO:0000256" key="2">
    <source>
        <dbReference type="ARBA" id="ARBA00022771"/>
    </source>
</evidence>
<dbReference type="SUPFAM" id="SSF57850">
    <property type="entry name" value="RING/U-box"/>
    <property type="match status" value="1"/>
</dbReference>